<sequence length="177" mass="19942">MPHNHVYERLVAGPDDAVGAFAYVLYKQHKVAFVKNVFDARGRDPTDEEMEIFYQQISLQSQLDGYRQRAQVLAANFLEDGLAEHIVRIGLELQESDFNRRLDRIEGKLDGKRSFWGWCAEVSANLLINIVTIIVIGTAVIGYKSLASFNSATETRLDLGTDRTQQKSESSPQPKVP</sequence>
<organism evidence="3 4">
    <name type="scientific">Rugamonas rubra</name>
    <dbReference type="NCBI Taxonomy" id="758825"/>
    <lineage>
        <taxon>Bacteria</taxon>
        <taxon>Pseudomonadati</taxon>
        <taxon>Pseudomonadota</taxon>
        <taxon>Betaproteobacteria</taxon>
        <taxon>Burkholderiales</taxon>
        <taxon>Oxalobacteraceae</taxon>
        <taxon>Telluria group</taxon>
        <taxon>Rugamonas</taxon>
    </lineage>
</organism>
<dbReference type="OrthoDB" id="5465455at2"/>
<dbReference type="Proteomes" id="UP000199470">
    <property type="component" value="Unassembled WGS sequence"/>
</dbReference>
<gene>
    <name evidence="3" type="ORF">SAMN02982985_02350</name>
</gene>
<feature type="transmembrane region" description="Helical" evidence="2">
    <location>
        <begin position="122"/>
        <end position="143"/>
    </location>
</feature>
<evidence type="ECO:0000256" key="2">
    <source>
        <dbReference type="SAM" id="Phobius"/>
    </source>
</evidence>
<keyword evidence="2" id="KW-0812">Transmembrane</keyword>
<keyword evidence="2" id="KW-1133">Transmembrane helix</keyword>
<feature type="region of interest" description="Disordered" evidence="1">
    <location>
        <begin position="157"/>
        <end position="177"/>
    </location>
</feature>
<accession>A0A1I4MAA2</accession>
<evidence type="ECO:0000313" key="3">
    <source>
        <dbReference type="EMBL" id="SFM00013.1"/>
    </source>
</evidence>
<keyword evidence="2" id="KW-0472">Membrane</keyword>
<proteinExistence type="predicted"/>
<name>A0A1I4MAA2_9BURK</name>
<feature type="compositionally biased region" description="Polar residues" evidence="1">
    <location>
        <begin position="167"/>
        <end position="177"/>
    </location>
</feature>
<reference evidence="3 4" key="1">
    <citation type="submission" date="2016-10" db="EMBL/GenBank/DDBJ databases">
        <authorList>
            <person name="de Groot N.N."/>
        </authorList>
    </citation>
    <scope>NUCLEOTIDE SEQUENCE [LARGE SCALE GENOMIC DNA]</scope>
    <source>
        <strain evidence="3 4">ATCC 43154</strain>
    </source>
</reference>
<dbReference type="AlphaFoldDB" id="A0A1I4MAA2"/>
<keyword evidence="4" id="KW-1185">Reference proteome</keyword>
<dbReference type="EMBL" id="FOTW01000010">
    <property type="protein sequence ID" value="SFM00013.1"/>
    <property type="molecule type" value="Genomic_DNA"/>
</dbReference>
<evidence type="ECO:0000313" key="4">
    <source>
        <dbReference type="Proteomes" id="UP000199470"/>
    </source>
</evidence>
<protein>
    <submittedName>
        <fullName evidence="3">Uncharacterized protein</fullName>
    </submittedName>
</protein>
<feature type="compositionally biased region" description="Basic and acidic residues" evidence="1">
    <location>
        <begin position="157"/>
        <end position="166"/>
    </location>
</feature>
<dbReference type="RefSeq" id="WP_139236430.1">
    <property type="nucleotide sequence ID" value="NZ_FOTW01000010.1"/>
</dbReference>
<evidence type="ECO:0000256" key="1">
    <source>
        <dbReference type="SAM" id="MobiDB-lite"/>
    </source>
</evidence>